<dbReference type="Gene3D" id="1.10.10.10">
    <property type="entry name" value="Winged helix-like DNA-binding domain superfamily/Winged helix DNA-binding domain"/>
    <property type="match status" value="1"/>
</dbReference>
<organism evidence="5 6">
    <name type="scientific">Candidatus Fimiplasma intestinipullorum</name>
    <dbReference type="NCBI Taxonomy" id="2840825"/>
    <lineage>
        <taxon>Bacteria</taxon>
        <taxon>Bacillati</taxon>
        <taxon>Bacillota</taxon>
        <taxon>Clostridia</taxon>
        <taxon>Eubacteriales</taxon>
        <taxon>Candidatus Fimiplasma</taxon>
    </lineage>
</organism>
<name>A0A9D1HL02_9FIRM</name>
<sequence>MTSEDRLEKTTHVLSLLDLYGDLLTAKQQDYLNFYYQDDLSLSEIAEELGVSRNAVFDQIRRATRILEDYEEKLHLLKKHQERLALIDQIETEEQIEHDKLEDYLQRLKEI</sequence>
<dbReference type="InterPro" id="IPR007394">
    <property type="entry name" value="UPF0122"/>
</dbReference>
<dbReference type="PANTHER" id="PTHR40083">
    <property type="entry name" value="UPF0122 PROTEIN CBO2450/CLC_2298"/>
    <property type="match status" value="1"/>
</dbReference>
<dbReference type="GO" id="GO:0003677">
    <property type="term" value="F:DNA binding"/>
    <property type="evidence" value="ECO:0007669"/>
    <property type="project" value="UniProtKB-KW"/>
</dbReference>
<dbReference type="EMBL" id="DVMJ01000007">
    <property type="protein sequence ID" value="HIU12605.1"/>
    <property type="molecule type" value="Genomic_DNA"/>
</dbReference>
<reference evidence="5" key="2">
    <citation type="journal article" date="2021" name="PeerJ">
        <title>Extensive microbial diversity within the chicken gut microbiome revealed by metagenomics and culture.</title>
        <authorList>
            <person name="Gilroy R."/>
            <person name="Ravi A."/>
            <person name="Getino M."/>
            <person name="Pursley I."/>
            <person name="Horton D.L."/>
            <person name="Alikhan N.F."/>
            <person name="Baker D."/>
            <person name="Gharbi K."/>
            <person name="Hall N."/>
            <person name="Watson M."/>
            <person name="Adriaenssens E.M."/>
            <person name="Foster-Nyarko E."/>
            <person name="Jarju S."/>
            <person name="Secka A."/>
            <person name="Antonio M."/>
            <person name="Oren A."/>
            <person name="Chaudhuri R.R."/>
            <person name="La Ragione R."/>
            <person name="Hildebrand F."/>
            <person name="Pallen M.J."/>
        </authorList>
    </citation>
    <scope>NUCLEOTIDE SEQUENCE</scope>
    <source>
        <strain evidence="5">CHK195-11698</strain>
    </source>
</reference>
<gene>
    <name evidence="5" type="ORF">IAD15_00820</name>
</gene>
<protein>
    <recommendedName>
        <fullName evidence="3">UPF0122 protein IAD15_00820</fullName>
    </recommendedName>
</protein>
<evidence type="ECO:0000256" key="2">
    <source>
        <dbReference type="ARBA" id="ARBA00024764"/>
    </source>
</evidence>
<dbReference type="InterPro" id="IPR013324">
    <property type="entry name" value="RNA_pol_sigma_r3/r4-like"/>
</dbReference>
<comment type="caution">
    <text evidence="5">The sequence shown here is derived from an EMBL/GenBank/DDBJ whole genome shotgun (WGS) entry which is preliminary data.</text>
</comment>
<evidence type="ECO:0000256" key="3">
    <source>
        <dbReference type="HAMAP-Rule" id="MF_00245"/>
    </source>
</evidence>
<evidence type="ECO:0000313" key="5">
    <source>
        <dbReference type="EMBL" id="HIU12605.1"/>
    </source>
</evidence>
<dbReference type="Pfam" id="PF04297">
    <property type="entry name" value="UPF0122"/>
    <property type="match status" value="1"/>
</dbReference>
<keyword evidence="4" id="KW-0175">Coiled coil</keyword>
<dbReference type="InterPro" id="IPR054831">
    <property type="entry name" value="UPF0122_fam_protein"/>
</dbReference>
<evidence type="ECO:0000313" key="6">
    <source>
        <dbReference type="Proteomes" id="UP000824175"/>
    </source>
</evidence>
<dbReference type="AlphaFoldDB" id="A0A9D1HL02"/>
<dbReference type="PANTHER" id="PTHR40083:SF1">
    <property type="entry name" value="UPF0122 PROTEIN YLXM"/>
    <property type="match status" value="1"/>
</dbReference>
<dbReference type="InterPro" id="IPR036388">
    <property type="entry name" value="WH-like_DNA-bd_sf"/>
</dbReference>
<proteinExistence type="inferred from homology"/>
<evidence type="ECO:0000256" key="4">
    <source>
        <dbReference type="SAM" id="Coils"/>
    </source>
</evidence>
<comment type="similarity">
    <text evidence="1 3">Belongs to the UPF0122 family.</text>
</comment>
<reference evidence="5" key="1">
    <citation type="submission" date="2020-10" db="EMBL/GenBank/DDBJ databases">
        <authorList>
            <person name="Gilroy R."/>
        </authorList>
    </citation>
    <scope>NUCLEOTIDE SEQUENCE</scope>
    <source>
        <strain evidence="5">CHK195-11698</strain>
    </source>
</reference>
<dbReference type="HAMAP" id="MF_00245">
    <property type="entry name" value="UPF0122"/>
    <property type="match status" value="1"/>
</dbReference>
<evidence type="ECO:0000256" key="1">
    <source>
        <dbReference type="ARBA" id="ARBA00008720"/>
    </source>
</evidence>
<dbReference type="NCBIfam" id="NF045758">
    <property type="entry name" value="YlxM"/>
    <property type="match status" value="1"/>
</dbReference>
<feature type="coiled-coil region" evidence="4">
    <location>
        <begin position="53"/>
        <end position="80"/>
    </location>
</feature>
<keyword evidence="5" id="KW-0238">DNA-binding</keyword>
<accession>A0A9D1HL02</accession>
<dbReference type="Proteomes" id="UP000824175">
    <property type="component" value="Unassembled WGS sequence"/>
</dbReference>
<dbReference type="SUPFAM" id="SSF88659">
    <property type="entry name" value="Sigma3 and sigma4 domains of RNA polymerase sigma factors"/>
    <property type="match status" value="1"/>
</dbReference>
<comment type="function">
    <text evidence="2 3">Might take part in the signal recognition particle (SRP) pathway. This is inferred from the conservation of its genetic proximity to ftsY/ffh. May be a regulatory protein.</text>
</comment>